<dbReference type="Proteomes" id="UP001379235">
    <property type="component" value="Unassembled WGS sequence"/>
</dbReference>
<keyword evidence="3" id="KW-0804">Transcription</keyword>
<comment type="caution">
    <text evidence="5">The sequence shown here is derived from an EMBL/GenBank/DDBJ whole genome shotgun (WGS) entry which is preliminary data.</text>
</comment>
<sequence>MLKPTYRKLKHDLMSGIWPIGARLEALRLADEFGVSMTPVRDSLNRLTGERLVDLRPGEGFSVARLGERALRDMLEFTAALLIFAIHARTAAASAEPIGQDGDIAERTATLFLAIADGSENSLLCETISSLNDRLHAVRRLDQVLFGDCEAELGRIYAAHLAGGDTAQLCSLLLSYHERRRHAVPLYIEQLCRGT</sequence>
<dbReference type="SUPFAM" id="SSF46785">
    <property type="entry name" value="Winged helix' DNA-binding domain"/>
    <property type="match status" value="1"/>
</dbReference>
<evidence type="ECO:0000256" key="2">
    <source>
        <dbReference type="ARBA" id="ARBA00023125"/>
    </source>
</evidence>
<name>A0ABU8SBZ6_9SPHN</name>
<evidence type="ECO:0000256" key="1">
    <source>
        <dbReference type="ARBA" id="ARBA00023015"/>
    </source>
</evidence>
<dbReference type="PANTHER" id="PTHR43537:SF24">
    <property type="entry name" value="GLUCONATE OPERON TRANSCRIPTIONAL REPRESSOR"/>
    <property type="match status" value="1"/>
</dbReference>
<gene>
    <name evidence="5" type="ORF">WG900_12720</name>
</gene>
<evidence type="ECO:0000256" key="3">
    <source>
        <dbReference type="ARBA" id="ARBA00023163"/>
    </source>
</evidence>
<dbReference type="Gene3D" id="1.10.10.10">
    <property type="entry name" value="Winged helix-like DNA-binding domain superfamily/Winged helix DNA-binding domain"/>
    <property type="match status" value="1"/>
</dbReference>
<keyword evidence="6" id="KW-1185">Reference proteome</keyword>
<evidence type="ECO:0000313" key="6">
    <source>
        <dbReference type="Proteomes" id="UP001379235"/>
    </source>
</evidence>
<dbReference type="PANTHER" id="PTHR43537">
    <property type="entry name" value="TRANSCRIPTIONAL REGULATOR, GNTR FAMILY"/>
    <property type="match status" value="1"/>
</dbReference>
<dbReference type="Pfam" id="PF00392">
    <property type="entry name" value="GntR"/>
    <property type="match status" value="1"/>
</dbReference>
<keyword evidence="2" id="KW-0238">DNA-binding</keyword>
<accession>A0ABU8SBZ6</accession>
<evidence type="ECO:0000259" key="4">
    <source>
        <dbReference type="PROSITE" id="PS50949"/>
    </source>
</evidence>
<dbReference type="InterPro" id="IPR036390">
    <property type="entry name" value="WH_DNA-bd_sf"/>
</dbReference>
<keyword evidence="1" id="KW-0805">Transcription regulation</keyword>
<organism evidence="5 6">
    <name type="scientific">Novosphingobium aquae</name>
    <dbReference type="NCBI Taxonomy" id="3133435"/>
    <lineage>
        <taxon>Bacteria</taxon>
        <taxon>Pseudomonadati</taxon>
        <taxon>Pseudomonadota</taxon>
        <taxon>Alphaproteobacteria</taxon>
        <taxon>Sphingomonadales</taxon>
        <taxon>Sphingomonadaceae</taxon>
        <taxon>Novosphingobium</taxon>
    </lineage>
</organism>
<feature type="domain" description="HTH gntR-type" evidence="4">
    <location>
        <begin position="1"/>
        <end position="66"/>
    </location>
</feature>
<dbReference type="EMBL" id="JBBHJY010000006">
    <property type="protein sequence ID" value="MEJ6010778.1"/>
    <property type="molecule type" value="Genomic_DNA"/>
</dbReference>
<dbReference type="SMART" id="SM00345">
    <property type="entry name" value="HTH_GNTR"/>
    <property type="match status" value="1"/>
</dbReference>
<dbReference type="RefSeq" id="WP_339967579.1">
    <property type="nucleotide sequence ID" value="NZ_JBBHJY010000006.1"/>
</dbReference>
<dbReference type="InterPro" id="IPR036388">
    <property type="entry name" value="WH-like_DNA-bd_sf"/>
</dbReference>
<protein>
    <submittedName>
        <fullName evidence="5">GntR family transcriptional regulator</fullName>
    </submittedName>
</protein>
<proteinExistence type="predicted"/>
<reference evidence="5 6" key="1">
    <citation type="submission" date="2024-03" db="EMBL/GenBank/DDBJ databases">
        <authorList>
            <person name="Jo J.-H."/>
        </authorList>
    </citation>
    <scope>NUCLEOTIDE SEQUENCE [LARGE SCALE GENOMIC DNA]</scope>
    <source>
        <strain evidence="5 6">AS3R-12</strain>
    </source>
</reference>
<dbReference type="InterPro" id="IPR000524">
    <property type="entry name" value="Tscrpt_reg_HTH_GntR"/>
</dbReference>
<evidence type="ECO:0000313" key="5">
    <source>
        <dbReference type="EMBL" id="MEJ6010778.1"/>
    </source>
</evidence>
<dbReference type="PROSITE" id="PS50949">
    <property type="entry name" value="HTH_GNTR"/>
    <property type="match status" value="1"/>
</dbReference>